<evidence type="ECO:0000256" key="7">
    <source>
        <dbReference type="ARBA" id="ARBA00052083"/>
    </source>
</evidence>
<evidence type="ECO:0000313" key="16">
    <source>
        <dbReference type="Proteomes" id="UP000694569"/>
    </source>
</evidence>
<evidence type="ECO:0000256" key="8">
    <source>
        <dbReference type="ARBA" id="ARBA00052297"/>
    </source>
</evidence>
<proteinExistence type="inferred from homology"/>
<dbReference type="Gene3D" id="3.40.309.10">
    <property type="entry name" value="Aldehyde Dehydrogenase, Chain A, domain 2"/>
    <property type="match status" value="1"/>
</dbReference>
<keyword evidence="3" id="KW-0560">Oxidoreductase</keyword>
<gene>
    <name evidence="15" type="primary">ALDH6A1</name>
</gene>
<evidence type="ECO:0000256" key="4">
    <source>
        <dbReference type="ARBA" id="ARBA00023027"/>
    </source>
</evidence>
<dbReference type="InterPro" id="IPR010061">
    <property type="entry name" value="MeMal-semiAld_DH"/>
</dbReference>
<dbReference type="Ensembl" id="ENSLLET00000030259.1">
    <property type="protein sequence ID" value="ENSLLEP00000029130.1"/>
    <property type="gene ID" value="ENSLLEG00000016549.1"/>
</dbReference>
<evidence type="ECO:0000313" key="15">
    <source>
        <dbReference type="Ensembl" id="ENSLLEP00000029130.1"/>
    </source>
</evidence>
<dbReference type="InterPro" id="IPR016160">
    <property type="entry name" value="Ald_DH_CS_CYS"/>
</dbReference>
<evidence type="ECO:0000256" key="9">
    <source>
        <dbReference type="ARBA" id="ARBA00060189"/>
    </source>
</evidence>
<comment type="function">
    <text evidence="9">Malonate and methylmalonate semialdehyde dehydrogenase involved in the catabolism of valine, thymine, and compounds catabolized by way of beta-alanine, including uracil and cytidine.</text>
</comment>
<dbReference type="EC" id="1.2.1.27" evidence="2"/>
<accession>A0A8C5PWR3</accession>
<evidence type="ECO:0000256" key="11">
    <source>
        <dbReference type="ARBA" id="ARBA00082579"/>
    </source>
</evidence>
<dbReference type="InterPro" id="IPR016162">
    <property type="entry name" value="Ald_DH_N"/>
</dbReference>
<dbReference type="GO" id="GO:0005739">
    <property type="term" value="C:mitochondrion"/>
    <property type="evidence" value="ECO:0007669"/>
    <property type="project" value="TreeGrafter"/>
</dbReference>
<dbReference type="GO" id="GO:0006210">
    <property type="term" value="P:thymine catabolic process"/>
    <property type="evidence" value="ECO:0007669"/>
    <property type="project" value="TreeGrafter"/>
</dbReference>
<feature type="transmembrane region" description="Helical" evidence="13">
    <location>
        <begin position="87"/>
        <end position="110"/>
    </location>
</feature>
<dbReference type="GeneTree" id="ENSGT00940000156110"/>
<comment type="similarity">
    <text evidence="1">Belongs to the aldehyde dehydrogenase family.</text>
</comment>
<dbReference type="AlphaFoldDB" id="A0A8C5PWR3"/>
<dbReference type="CDD" id="cd07085">
    <property type="entry name" value="ALDH_F6_MMSDH"/>
    <property type="match status" value="1"/>
</dbReference>
<keyword evidence="13" id="KW-0812">Transmembrane</keyword>
<feature type="domain" description="Aldehyde dehydrogenase" evidence="14">
    <location>
        <begin position="122"/>
        <end position="586"/>
    </location>
</feature>
<dbReference type="Proteomes" id="UP000694569">
    <property type="component" value="Unplaced"/>
</dbReference>
<dbReference type="GO" id="GO:0004491">
    <property type="term" value="F:methylmalonate-semialdehyde dehydrogenase (acylating, NAD) activity"/>
    <property type="evidence" value="ECO:0007669"/>
    <property type="project" value="UniProtKB-EC"/>
</dbReference>
<evidence type="ECO:0000256" key="10">
    <source>
        <dbReference type="ARBA" id="ARBA00070713"/>
    </source>
</evidence>
<dbReference type="InterPro" id="IPR016163">
    <property type="entry name" value="Ald_DH_C"/>
</dbReference>
<evidence type="ECO:0000259" key="14">
    <source>
        <dbReference type="Pfam" id="PF00171"/>
    </source>
</evidence>
<reference evidence="15" key="1">
    <citation type="submission" date="2025-08" db="UniProtKB">
        <authorList>
            <consortium name="Ensembl"/>
        </authorList>
    </citation>
    <scope>IDENTIFICATION</scope>
</reference>
<comment type="catalytic activity">
    <reaction evidence="8">
        <text>(R)-2-methyl-3-oxopropanoate + NAD(+) + CoA + H2O = propanoyl-CoA + hydrogencarbonate + NADH + H(+)</text>
        <dbReference type="Rhea" id="RHEA:76623"/>
        <dbReference type="ChEBI" id="CHEBI:15377"/>
        <dbReference type="ChEBI" id="CHEBI:15378"/>
        <dbReference type="ChEBI" id="CHEBI:17544"/>
        <dbReference type="ChEBI" id="CHEBI:57287"/>
        <dbReference type="ChEBI" id="CHEBI:57392"/>
        <dbReference type="ChEBI" id="CHEBI:57540"/>
        <dbReference type="ChEBI" id="CHEBI:57945"/>
        <dbReference type="ChEBI" id="CHEBI:141212"/>
    </reaction>
    <physiologicalReaction direction="left-to-right" evidence="8">
        <dbReference type="Rhea" id="RHEA:76624"/>
    </physiologicalReaction>
</comment>
<evidence type="ECO:0000256" key="5">
    <source>
        <dbReference type="ARBA" id="ARBA00047644"/>
    </source>
</evidence>
<dbReference type="PROSITE" id="PS00070">
    <property type="entry name" value="ALDEHYDE_DEHYDR_CYS"/>
    <property type="match status" value="1"/>
</dbReference>
<protein>
    <recommendedName>
        <fullName evidence="10">Methylmalonate-semialdehyde/malonate-semialdehyde dehydrogenase [acylating], mitochondrial</fullName>
        <ecNumber evidence="2">1.2.1.27</ecNumber>
    </recommendedName>
    <alternativeName>
        <fullName evidence="11">Aldehyde dehydrogenase family 6 member A1</fullName>
    </alternativeName>
</protein>
<dbReference type="Pfam" id="PF00171">
    <property type="entry name" value="Aldedh"/>
    <property type="match status" value="1"/>
</dbReference>
<organism evidence="15 16">
    <name type="scientific">Leptobrachium leishanense</name>
    <name type="common">Leishan spiny toad</name>
    <dbReference type="NCBI Taxonomy" id="445787"/>
    <lineage>
        <taxon>Eukaryota</taxon>
        <taxon>Metazoa</taxon>
        <taxon>Chordata</taxon>
        <taxon>Craniata</taxon>
        <taxon>Vertebrata</taxon>
        <taxon>Euteleostomi</taxon>
        <taxon>Amphibia</taxon>
        <taxon>Batrachia</taxon>
        <taxon>Anura</taxon>
        <taxon>Pelobatoidea</taxon>
        <taxon>Megophryidae</taxon>
        <taxon>Leptobrachium</taxon>
    </lineage>
</organism>
<dbReference type="Gene3D" id="3.40.605.10">
    <property type="entry name" value="Aldehyde Dehydrogenase, Chain A, domain 1"/>
    <property type="match status" value="1"/>
</dbReference>
<dbReference type="GO" id="GO:0006574">
    <property type="term" value="P:L-valine catabolic process"/>
    <property type="evidence" value="ECO:0007669"/>
    <property type="project" value="TreeGrafter"/>
</dbReference>
<comment type="catalytic activity">
    <reaction evidence="6">
        <text>3-oxopropanoate + NAD(+) + CoA + H2O = hydrogencarbonate + acetyl-CoA + NADH + H(+)</text>
        <dbReference type="Rhea" id="RHEA:76615"/>
        <dbReference type="ChEBI" id="CHEBI:15377"/>
        <dbReference type="ChEBI" id="CHEBI:15378"/>
        <dbReference type="ChEBI" id="CHEBI:17544"/>
        <dbReference type="ChEBI" id="CHEBI:33190"/>
        <dbReference type="ChEBI" id="CHEBI:57287"/>
        <dbReference type="ChEBI" id="CHEBI:57288"/>
        <dbReference type="ChEBI" id="CHEBI:57540"/>
        <dbReference type="ChEBI" id="CHEBI:57945"/>
        <dbReference type="EC" id="1.2.1.27"/>
    </reaction>
    <physiologicalReaction direction="left-to-right" evidence="6">
        <dbReference type="Rhea" id="RHEA:76616"/>
    </physiologicalReaction>
</comment>
<dbReference type="NCBIfam" id="TIGR01722">
    <property type="entry name" value="MMSDH"/>
    <property type="match status" value="1"/>
</dbReference>
<keyword evidence="4" id="KW-0520">NAD</keyword>
<reference evidence="15" key="2">
    <citation type="submission" date="2025-09" db="UniProtKB">
        <authorList>
            <consortium name="Ensembl"/>
        </authorList>
    </citation>
    <scope>IDENTIFICATION</scope>
</reference>
<dbReference type="FunFam" id="3.40.309.10:FF:000002">
    <property type="entry name" value="Methylmalonate-semialdehyde dehydrogenase (Acylating)"/>
    <property type="match status" value="1"/>
</dbReference>
<dbReference type="InterPro" id="IPR016161">
    <property type="entry name" value="Ald_DH/histidinol_DH"/>
</dbReference>
<evidence type="ECO:0000256" key="13">
    <source>
        <dbReference type="SAM" id="Phobius"/>
    </source>
</evidence>
<evidence type="ECO:0000256" key="6">
    <source>
        <dbReference type="ARBA" id="ARBA00048821"/>
    </source>
</evidence>
<dbReference type="InterPro" id="IPR015590">
    <property type="entry name" value="Aldehyde_DH_dom"/>
</dbReference>
<evidence type="ECO:0000256" key="12">
    <source>
        <dbReference type="SAM" id="MobiDB-lite"/>
    </source>
</evidence>
<keyword evidence="16" id="KW-1185">Reference proteome</keyword>
<comment type="catalytic activity">
    <reaction evidence="7">
        <text>(S)-2-methyl-3-oxopropanoate + NAD(+) + CoA + H2O = propanoyl-CoA + hydrogencarbonate + NADH + H(+)</text>
        <dbReference type="Rhea" id="RHEA:76627"/>
        <dbReference type="ChEBI" id="CHEBI:15377"/>
        <dbReference type="ChEBI" id="CHEBI:15378"/>
        <dbReference type="ChEBI" id="CHEBI:17544"/>
        <dbReference type="ChEBI" id="CHEBI:57287"/>
        <dbReference type="ChEBI" id="CHEBI:57392"/>
        <dbReference type="ChEBI" id="CHEBI:57540"/>
        <dbReference type="ChEBI" id="CHEBI:57945"/>
        <dbReference type="ChEBI" id="CHEBI:62413"/>
    </reaction>
    <physiologicalReaction direction="left-to-right" evidence="7">
        <dbReference type="Rhea" id="RHEA:76628"/>
    </physiologicalReaction>
</comment>
<dbReference type="PANTHER" id="PTHR43866:SF3">
    <property type="entry name" value="METHYLMALONATE-SEMIALDEHYDE DEHYDROGENASE [ACYLATING], MITOCHONDRIAL"/>
    <property type="match status" value="1"/>
</dbReference>
<keyword evidence="13" id="KW-0472">Membrane</keyword>
<evidence type="ECO:0000256" key="3">
    <source>
        <dbReference type="ARBA" id="ARBA00023002"/>
    </source>
</evidence>
<comment type="catalytic activity">
    <reaction evidence="5">
        <text>2-methyl-3-oxopropanoate + NAD(+) + CoA + H2O = propanoyl-CoA + hydrogencarbonate + NADH + H(+)</text>
        <dbReference type="Rhea" id="RHEA:20804"/>
        <dbReference type="ChEBI" id="CHEBI:15377"/>
        <dbReference type="ChEBI" id="CHEBI:15378"/>
        <dbReference type="ChEBI" id="CHEBI:17544"/>
        <dbReference type="ChEBI" id="CHEBI:57287"/>
        <dbReference type="ChEBI" id="CHEBI:57392"/>
        <dbReference type="ChEBI" id="CHEBI:57540"/>
        <dbReference type="ChEBI" id="CHEBI:57700"/>
        <dbReference type="ChEBI" id="CHEBI:57945"/>
        <dbReference type="EC" id="1.2.1.27"/>
    </reaction>
    <physiologicalReaction direction="left-to-right" evidence="5">
        <dbReference type="Rhea" id="RHEA:20805"/>
    </physiologicalReaction>
</comment>
<feature type="region of interest" description="Disordered" evidence="12">
    <location>
        <begin position="49"/>
        <end position="71"/>
    </location>
</feature>
<dbReference type="SUPFAM" id="SSF53720">
    <property type="entry name" value="ALDH-like"/>
    <property type="match status" value="1"/>
</dbReference>
<keyword evidence="13" id="KW-1133">Transmembrane helix</keyword>
<dbReference type="OrthoDB" id="310895at2759"/>
<dbReference type="PANTHER" id="PTHR43866">
    <property type="entry name" value="MALONATE-SEMIALDEHYDE DEHYDROGENASE"/>
    <property type="match status" value="1"/>
</dbReference>
<dbReference type="FunFam" id="3.40.605.10:FF:000003">
    <property type="entry name" value="Methylmalonate-semialdehyde dehydrogenase [acylating]"/>
    <property type="match status" value="1"/>
</dbReference>
<sequence>MHPNCCRVTVTLDSVSCTPRPRPLYPRIRTPPLYQCLLHPQAPPLYPRIRTPPVSVSPAPPGPAPFTPGSGPPSLSTSVSCTRCSSLKFWCAGGDALALLYIVPVLFFFLQSRTKLFINGQFVDSQTSDWIDIHNPATNEVIGRVPKATQAEMEAAVSACQRTFPAWSELSILNRQQIFLRYQQLIKDNLKELARLITLEQGKTLADAEGDVFRGLQVVEHACSVTSLMLGETLPSLTKDMDTYTFRLPLGVCAGIAPFNFPAMIPLWMFPMAMVCGNTYLMKPSERVPGATMLLARLLQDAGAPDGTLNIIHGQHEAVTFICDHPAIRAISFVGSNQAGEYIYERGSRNGKRVQSNMGAKNHGVVMPDANKENTLNQLVGAAFGAAGQRCMALSTAVLVGEAKDWLPELVAKAKKLRVNAGDQPGADLGPLISPAAKQRVCSLVESGVKEGASLLLDGRDVKVKGFENGNFVGPTILGNVKANMTCYKEEIFGPVLVVLEADTLDDAIEIVNENPYGNGTAIFTTNGATARKYTHLADVGQVGVNVPIPVPLPMFSFTGSRASFRGDTNFYGKQGIHFYTQLKTVTSQWKEEDATLTSPAVVMPTMGR</sequence>
<name>A0A8C5PWR3_9ANUR</name>
<evidence type="ECO:0000256" key="2">
    <source>
        <dbReference type="ARBA" id="ARBA00013048"/>
    </source>
</evidence>
<evidence type="ECO:0000256" key="1">
    <source>
        <dbReference type="ARBA" id="ARBA00009986"/>
    </source>
</evidence>